<dbReference type="Pfam" id="PF23248">
    <property type="entry name" value="KH_PARP14_2"/>
    <property type="match status" value="1"/>
</dbReference>
<feature type="domain" description="Macro" evidence="11">
    <location>
        <begin position="804"/>
        <end position="997"/>
    </location>
</feature>
<keyword evidence="4 7" id="KW-0520">NAD</keyword>
<dbReference type="GO" id="GO:0003714">
    <property type="term" value="F:transcription corepressor activity"/>
    <property type="evidence" value="ECO:0007669"/>
    <property type="project" value="TreeGrafter"/>
</dbReference>
<evidence type="ECO:0000259" key="11">
    <source>
        <dbReference type="PROSITE" id="PS51154"/>
    </source>
</evidence>
<dbReference type="Gene3D" id="3.90.228.10">
    <property type="match status" value="2"/>
</dbReference>
<comment type="subcellular location">
    <subcellularLocation>
        <location evidence="1">Nucleus</location>
    </subcellularLocation>
</comment>
<feature type="domain" description="Macro" evidence="11">
    <location>
        <begin position="1028"/>
        <end position="1202"/>
    </location>
</feature>
<feature type="domain" description="PARP catalytic" evidence="10">
    <location>
        <begin position="1837"/>
        <end position="2012"/>
    </location>
</feature>
<gene>
    <name evidence="12" type="ORF">AAFF_G00056600</name>
</gene>
<reference evidence="12" key="1">
    <citation type="journal article" date="2023" name="Science">
        <title>Genome structures resolve the early diversification of teleost fishes.</title>
        <authorList>
            <person name="Parey E."/>
            <person name="Louis A."/>
            <person name="Montfort J."/>
            <person name="Bouchez O."/>
            <person name="Roques C."/>
            <person name="Iampietro C."/>
            <person name="Lluch J."/>
            <person name="Castinel A."/>
            <person name="Donnadieu C."/>
            <person name="Desvignes T."/>
            <person name="Floi Bucao C."/>
            <person name="Jouanno E."/>
            <person name="Wen M."/>
            <person name="Mejri S."/>
            <person name="Dirks R."/>
            <person name="Jansen H."/>
            <person name="Henkel C."/>
            <person name="Chen W.J."/>
            <person name="Zahm M."/>
            <person name="Cabau C."/>
            <person name="Klopp C."/>
            <person name="Thompson A.W."/>
            <person name="Robinson-Rechavi M."/>
            <person name="Braasch I."/>
            <person name="Lecointre G."/>
            <person name="Bobe J."/>
            <person name="Postlethwait J.H."/>
            <person name="Berthelot C."/>
            <person name="Roest Crollius H."/>
            <person name="Guiguen Y."/>
        </authorList>
    </citation>
    <scope>NUCLEOTIDE SEQUENCE</scope>
    <source>
        <strain evidence="12">NC1722</strain>
    </source>
</reference>
<feature type="domain" description="Macro" evidence="11">
    <location>
        <begin position="1221"/>
        <end position="1395"/>
    </location>
</feature>
<feature type="domain" description="Macro" evidence="11">
    <location>
        <begin position="1429"/>
        <end position="1603"/>
    </location>
</feature>
<keyword evidence="3 7" id="KW-0808">Transferase</keyword>
<dbReference type="GO" id="GO:0005737">
    <property type="term" value="C:cytoplasm"/>
    <property type="evidence" value="ECO:0007669"/>
    <property type="project" value="TreeGrafter"/>
</dbReference>
<evidence type="ECO:0000256" key="1">
    <source>
        <dbReference type="ARBA" id="ARBA00004123"/>
    </source>
</evidence>
<organism evidence="12 13">
    <name type="scientific">Aldrovandia affinis</name>
    <dbReference type="NCBI Taxonomy" id="143900"/>
    <lineage>
        <taxon>Eukaryota</taxon>
        <taxon>Metazoa</taxon>
        <taxon>Chordata</taxon>
        <taxon>Craniata</taxon>
        <taxon>Vertebrata</taxon>
        <taxon>Euteleostomi</taxon>
        <taxon>Actinopterygii</taxon>
        <taxon>Neopterygii</taxon>
        <taxon>Teleostei</taxon>
        <taxon>Notacanthiformes</taxon>
        <taxon>Halosauridae</taxon>
        <taxon>Aldrovandia</taxon>
    </lineage>
</organism>
<dbReference type="PROSITE" id="PS50918">
    <property type="entry name" value="WWE"/>
    <property type="match status" value="1"/>
</dbReference>
<dbReference type="GO" id="GO:0003950">
    <property type="term" value="F:NAD+ poly-ADP-ribosyltransferase activity"/>
    <property type="evidence" value="ECO:0007669"/>
    <property type="project" value="UniProtKB-UniRule"/>
</dbReference>
<dbReference type="InterPro" id="IPR012317">
    <property type="entry name" value="Poly(ADP-ribose)pol_cat_dom"/>
</dbReference>
<dbReference type="Gene3D" id="3.40.220.10">
    <property type="entry name" value="Leucine Aminopeptidase, subunit E, domain 1"/>
    <property type="match status" value="4"/>
</dbReference>
<dbReference type="Proteomes" id="UP001221898">
    <property type="component" value="Unassembled WGS sequence"/>
</dbReference>
<dbReference type="Pfam" id="PF01661">
    <property type="entry name" value="Macro"/>
    <property type="match status" value="4"/>
</dbReference>
<keyword evidence="2 7" id="KW-0328">Glycosyltransferase</keyword>
<comment type="similarity">
    <text evidence="6">Belongs to the ARTD/PARP family.</text>
</comment>
<dbReference type="GO" id="GO:0005634">
    <property type="term" value="C:nucleus"/>
    <property type="evidence" value="ECO:0007669"/>
    <property type="project" value="UniProtKB-SubCell"/>
</dbReference>
<dbReference type="Pfam" id="PF00644">
    <property type="entry name" value="PARP"/>
    <property type="match status" value="1"/>
</dbReference>
<accession>A0AAD7S0J2</accession>
<keyword evidence="5" id="KW-0539">Nucleus</keyword>
<evidence type="ECO:0000256" key="3">
    <source>
        <dbReference type="ARBA" id="ARBA00022679"/>
    </source>
</evidence>
<evidence type="ECO:0000256" key="7">
    <source>
        <dbReference type="RuleBase" id="RU362114"/>
    </source>
</evidence>
<evidence type="ECO:0000256" key="8">
    <source>
        <dbReference type="SAM" id="MobiDB-lite"/>
    </source>
</evidence>
<dbReference type="InterPro" id="IPR057043">
    <property type="entry name" value="PARP14_KH_2"/>
</dbReference>
<dbReference type="EMBL" id="JAINUG010000133">
    <property type="protein sequence ID" value="KAJ8393745.1"/>
    <property type="molecule type" value="Genomic_DNA"/>
</dbReference>
<evidence type="ECO:0000313" key="12">
    <source>
        <dbReference type="EMBL" id="KAJ8393745.1"/>
    </source>
</evidence>
<dbReference type="InterPro" id="IPR004170">
    <property type="entry name" value="WWE_dom"/>
</dbReference>
<evidence type="ECO:0000256" key="4">
    <source>
        <dbReference type="ARBA" id="ARBA00023027"/>
    </source>
</evidence>
<dbReference type="InterPro" id="IPR043472">
    <property type="entry name" value="Macro_dom-like"/>
</dbReference>
<sequence length="2012" mass="219912">MWTGSAQRVLEKGTHKVDFKALGVIDLKVKAHDQAGVASEKRTKPFPPPRSHLEQQTLSGKPAPDTGEAAPASFHQEGLQEDVGGVKFQSLLVSSGCPITEEILHLYFDQFSENVDICRHGDNQWIIQLADQSDLEKVLAKPEHRLEGSLMSVRLYDERESDPRRFILSGFSGDCKCSLLSVYINSCSKGAEHSWEVLDDGERIAVTFKQDIDIKAFLKKCSSKKLQNMVIAARRLEHTDSVLVRGDMGSISEEALRLYFSSQKSKGGQVKGLNWVTKGQSVIVTFEDFHAALRVANQKHTLCGVSLCALLFYSSLQQALAGETPIPPTSPGKISIPVDAPFLEYVQNNRACREDFESTLQEVYTSISFEGASEARVVLELAVDSESLLHHRLAHTWERKARQAVETLLEKYNVVALTVTKEVWERIKSKCLSLSNKDARVSFESAKNTIVVVGRQNDVKSLCGEIQLLIHEAKGQLEIEMNTVERKIPLDSKEKLDFVWNLVSAKLEGVERSKDEVNLAFHLKGLREKVNTAEAVIKDTATNLATQTLNLSPHLARFLKSLDLKKFERSHFAHISATILNCGDSDVQILAEKPDGEKAKDKIREVLKEEVINLTPDQGKITQGEHWRVFFDGLMQEVESSSNVRNVDVSELDMQISVCGFGNVVADVARKLKGYLSNKMLTTKDVPLESLRQVEYVDACMKLSEAPEIKALDVTILSSRTQASPCLRVTAASDNIMEAVAAVNKRVSHIANVRYTYSNAGESKVLEKHQVALKARAKEFGCKLYLTIEQVSQTIEQVSQTSPHLSYSYKISDCLTLTVARGDLHQQTAETIVCPLSGNLSFDNPIAKQILQVGGPQIKCACDKLLKENQALLAGDVVVTNAGNLSAKALIYAVIPTWGKSGHIVNNEVLELIYLASAVQKSLQCTENKNYVSMAMPALGCGTFGFPIRDSCKVIGKEIAKFCNSHQGKPTILRDIFIVDPDAKTVEEFHAVLKEMDYRGADLTDTRLSSPPANKPKHAVPPPLLPKPGPDLKEVISGITVILKKGDITKESVDAIVNSTNTSLDLNSGVSGAILKAAGKSVVDECAKLGSQKADGVVVTGGGSLKCKHIIHMVGLTDTASITASIEKVLQMCESKKTTTVAIPAIGTGKGSIEPQDSIKAVLKGLQNHLSRTTSSGIKLISMVAFEQKVFDSFRQHFAERRRKQAGTGPPLASTLSRATQLPANQVKIHNIRVEVKKGDITMETVRGIVNTTNNELNLKGGVSGAIFRAAGSSVEEECKAFGPQGDDGVVLTSGGALQCDFIIHMVGPQSLAAITSQIQRALELCEKNQITTVSFPAVGTGGGGLDATVVLNAMLQAFDNHLSGRTSSVLKLIYIVIDQDRILHQFVQGLKQWPEMALNNSSDEDDESAEEEGWSTTSDEDTDEDDSGERGIEIIIGSIKVKALCGDLTKETTDAIVSSTNTSLDLNSGVSGAILKAAGQSVVDECKALGTQASDGVVITKPGNLQTKHLVHMVGQTQEKGITSSMYKVLETCDGIGARSVSFPALGTGAGNLAASQVASAMITAISTFIRDKPKSPVTTVRIVIFQPKMMSDFEQVMKKFKVATPRHSSAAAATAVRKEPHPTYGNLSLFQTKLSPPVPSLTSAMAGVTFPVMVADVYGVSADSLAQVKRCLDDLVAEECTSQDVVAEHLHLLSEADVRAIVTASQRDQVSVQLLQGKLTVSGKRDDVLSAVLQIKDCLQSTRDRESREREEGRLWKTVRWEVGTSDAWSALGRSVNYSLELAFHNKDRECVYQHRGDSFTVDLKKLEQTDSRGNTVRIKRTLLADSDTVVIAPPPTWSKMDGKDLDIIVLLPKSNEFLKISKDFVQSCQAFVQQTGKNIKVVQIRRIQHQEQWRRYAVSKQAVEKKYPNNKNEQVLYHGTTKDICQKINKNGFNRSFCGRNATVYGSGTYFAKDAAYVEGMKEPSPLDPNDLRKGLHDCAVNNLHNPSIFVIFCDSGAYPDYLITFKTV</sequence>
<evidence type="ECO:0000256" key="6">
    <source>
        <dbReference type="ARBA" id="ARBA00024347"/>
    </source>
</evidence>
<dbReference type="SMART" id="SM00506">
    <property type="entry name" value="A1pp"/>
    <property type="match status" value="4"/>
</dbReference>
<evidence type="ECO:0000259" key="9">
    <source>
        <dbReference type="PROSITE" id="PS50918"/>
    </source>
</evidence>
<comment type="caution">
    <text evidence="12">The sequence shown here is derived from an EMBL/GenBank/DDBJ whole genome shotgun (WGS) entry which is preliminary data.</text>
</comment>
<feature type="region of interest" description="Disordered" evidence="8">
    <location>
        <begin position="1399"/>
        <end position="1429"/>
    </location>
</feature>
<feature type="compositionally biased region" description="Acidic residues" evidence="8">
    <location>
        <begin position="1403"/>
        <end position="1428"/>
    </location>
</feature>
<dbReference type="PANTHER" id="PTHR14453:SF101">
    <property type="entry name" value="POLY [ADP-RIBOSE] POLYMERASE"/>
    <property type="match status" value="1"/>
</dbReference>
<evidence type="ECO:0000313" key="13">
    <source>
        <dbReference type="Proteomes" id="UP001221898"/>
    </source>
</evidence>
<dbReference type="SUPFAM" id="SSF56399">
    <property type="entry name" value="ADP-ribosylation"/>
    <property type="match status" value="1"/>
</dbReference>
<dbReference type="SUPFAM" id="SSF117839">
    <property type="entry name" value="WWE domain"/>
    <property type="match status" value="1"/>
</dbReference>
<protein>
    <recommendedName>
        <fullName evidence="7">Poly [ADP-ribose] polymerase</fullName>
        <shortName evidence="7">PARP</shortName>
        <ecNumber evidence="7">2.4.2.-</ecNumber>
    </recommendedName>
</protein>
<dbReference type="InterPro" id="IPR052056">
    <property type="entry name" value="Mono-ARTD/PARP"/>
</dbReference>
<dbReference type="Pfam" id="PF23085">
    <property type="entry name" value="RRM_PARP14_3"/>
    <property type="match status" value="1"/>
</dbReference>
<name>A0AAD7S0J2_9TELE</name>
<evidence type="ECO:0000259" key="10">
    <source>
        <dbReference type="PROSITE" id="PS51059"/>
    </source>
</evidence>
<proteinExistence type="inferred from homology"/>
<keyword evidence="13" id="KW-1185">Reference proteome</keyword>
<dbReference type="InterPro" id="IPR037197">
    <property type="entry name" value="WWE_dom_sf"/>
</dbReference>
<dbReference type="Gene3D" id="3.30.70.330">
    <property type="match status" value="1"/>
</dbReference>
<evidence type="ECO:0000256" key="2">
    <source>
        <dbReference type="ARBA" id="ARBA00022676"/>
    </source>
</evidence>
<dbReference type="GO" id="GO:0010629">
    <property type="term" value="P:negative regulation of gene expression"/>
    <property type="evidence" value="ECO:0007669"/>
    <property type="project" value="TreeGrafter"/>
</dbReference>
<dbReference type="PROSITE" id="PS51154">
    <property type="entry name" value="MACRO"/>
    <property type="match status" value="4"/>
</dbReference>
<dbReference type="Gene3D" id="3.30.720.50">
    <property type="match status" value="1"/>
</dbReference>
<dbReference type="PANTHER" id="PTHR14453">
    <property type="entry name" value="PARP/ZINC FINGER CCCH TYPE DOMAIN CONTAINING PROTEIN"/>
    <property type="match status" value="1"/>
</dbReference>
<dbReference type="InterPro" id="IPR012677">
    <property type="entry name" value="Nucleotide-bd_a/b_plait_sf"/>
</dbReference>
<feature type="region of interest" description="Disordered" evidence="8">
    <location>
        <begin position="1004"/>
        <end position="1027"/>
    </location>
</feature>
<dbReference type="InterPro" id="IPR002589">
    <property type="entry name" value="Macro_dom"/>
</dbReference>
<dbReference type="EC" id="2.4.2.-" evidence="7"/>
<dbReference type="SUPFAM" id="SSF52949">
    <property type="entry name" value="Macro domain-like"/>
    <property type="match status" value="4"/>
</dbReference>
<feature type="region of interest" description="Disordered" evidence="8">
    <location>
        <begin position="36"/>
        <end position="71"/>
    </location>
</feature>
<feature type="domain" description="WWE" evidence="9">
    <location>
        <begin position="1743"/>
        <end position="1824"/>
    </location>
</feature>
<dbReference type="PROSITE" id="PS51059">
    <property type="entry name" value="PARP_CATALYTIC"/>
    <property type="match status" value="1"/>
</dbReference>
<evidence type="ECO:0000256" key="5">
    <source>
        <dbReference type="ARBA" id="ARBA00023242"/>
    </source>
</evidence>